<dbReference type="EMBL" id="QVQT01000001">
    <property type="protein sequence ID" value="RFU18127.1"/>
    <property type="molecule type" value="Genomic_DNA"/>
</dbReference>
<dbReference type="InterPro" id="IPR012340">
    <property type="entry name" value="NA-bd_OB-fold"/>
</dbReference>
<proteinExistence type="predicted"/>
<feature type="region of interest" description="Disordered" evidence="4">
    <location>
        <begin position="104"/>
        <end position="124"/>
    </location>
</feature>
<evidence type="ECO:0000313" key="6">
    <source>
        <dbReference type="Proteomes" id="UP000264702"/>
    </source>
</evidence>
<dbReference type="Gene3D" id="2.40.50.140">
    <property type="entry name" value="Nucleic acid-binding proteins"/>
    <property type="match status" value="1"/>
</dbReference>
<gene>
    <name evidence="5" type="ORF">D0Y96_00665</name>
</gene>
<name>A0A372IT50_9BACT</name>
<dbReference type="PANTHER" id="PTHR10302">
    <property type="entry name" value="SINGLE-STRANDED DNA-BINDING PROTEIN"/>
    <property type="match status" value="1"/>
</dbReference>
<dbReference type="PIRSF" id="PIRSF002070">
    <property type="entry name" value="SSB"/>
    <property type="match status" value="1"/>
</dbReference>
<keyword evidence="6" id="KW-1185">Reference proteome</keyword>
<dbReference type="GO" id="GO:0009295">
    <property type="term" value="C:nucleoid"/>
    <property type="evidence" value="ECO:0007669"/>
    <property type="project" value="TreeGrafter"/>
</dbReference>
<dbReference type="InterPro" id="IPR011344">
    <property type="entry name" value="ssDNA-bd"/>
</dbReference>
<evidence type="ECO:0000256" key="2">
    <source>
        <dbReference type="PIRNR" id="PIRNR002070"/>
    </source>
</evidence>
<dbReference type="AlphaFoldDB" id="A0A372IT50"/>
<dbReference type="RefSeq" id="WP_117297242.1">
    <property type="nucleotide sequence ID" value="NZ_QVQT02000001.1"/>
</dbReference>
<evidence type="ECO:0000256" key="4">
    <source>
        <dbReference type="SAM" id="MobiDB-lite"/>
    </source>
</evidence>
<dbReference type="SUPFAM" id="SSF50249">
    <property type="entry name" value="Nucleic acid-binding proteins"/>
    <property type="match status" value="1"/>
</dbReference>
<dbReference type="Proteomes" id="UP000264702">
    <property type="component" value="Unassembled WGS sequence"/>
</dbReference>
<evidence type="ECO:0000313" key="5">
    <source>
        <dbReference type="EMBL" id="RFU18127.1"/>
    </source>
</evidence>
<dbReference type="NCBIfam" id="TIGR00621">
    <property type="entry name" value="ssb"/>
    <property type="match status" value="1"/>
</dbReference>
<accession>A0A372IT50</accession>
<dbReference type="GO" id="GO:0006260">
    <property type="term" value="P:DNA replication"/>
    <property type="evidence" value="ECO:0007669"/>
    <property type="project" value="InterPro"/>
</dbReference>
<dbReference type="GO" id="GO:0003697">
    <property type="term" value="F:single-stranded DNA binding"/>
    <property type="evidence" value="ECO:0007669"/>
    <property type="project" value="InterPro"/>
</dbReference>
<dbReference type="Pfam" id="PF00436">
    <property type="entry name" value="SSB"/>
    <property type="match status" value="1"/>
</dbReference>
<keyword evidence="1 2" id="KW-0238">DNA-binding</keyword>
<dbReference type="CDD" id="cd04496">
    <property type="entry name" value="SSB_OBF"/>
    <property type="match status" value="1"/>
</dbReference>
<evidence type="ECO:0000256" key="3">
    <source>
        <dbReference type="RuleBase" id="RU000524"/>
    </source>
</evidence>
<dbReference type="InterPro" id="IPR000424">
    <property type="entry name" value="Primosome_PriB/ssb"/>
</dbReference>
<dbReference type="PANTHER" id="PTHR10302:SF27">
    <property type="entry name" value="SINGLE-STRANDED DNA-BINDING PROTEIN"/>
    <property type="match status" value="1"/>
</dbReference>
<protein>
    <recommendedName>
        <fullName evidence="2 3">Single-stranded DNA-binding protein</fullName>
    </recommendedName>
</protein>
<comment type="caution">
    <text evidence="5">The sequence shown here is derived from an EMBL/GenBank/DDBJ whole genome shotgun (WGS) entry which is preliminary data.</text>
</comment>
<reference evidence="5 6" key="1">
    <citation type="submission" date="2018-08" db="EMBL/GenBank/DDBJ databases">
        <title>Acidipila sp. 4G-K13, an acidobacterium isolated from forest soil.</title>
        <authorList>
            <person name="Gao Z.-H."/>
            <person name="Qiu L.-H."/>
        </authorList>
    </citation>
    <scope>NUCLEOTIDE SEQUENCE [LARGE SCALE GENOMIC DNA]</scope>
    <source>
        <strain evidence="5 6">4G-K13</strain>
    </source>
</reference>
<dbReference type="OrthoDB" id="9809878at2"/>
<sequence>MYKNKAILMGFLGGDAVVRTGKNNKPFTTLSLATKESLKDRETGKYTDFTEWHNLIVSGKLGDFAAKLKKGAHIEIEGKIEHTVYKGAKKDQIRVRSILKLDRAEKAAAPEEEFDEIPDEEVAA</sequence>
<organism evidence="5 6">
    <name type="scientific">Paracidobacterium acidisoli</name>
    <dbReference type="NCBI Taxonomy" id="2303751"/>
    <lineage>
        <taxon>Bacteria</taxon>
        <taxon>Pseudomonadati</taxon>
        <taxon>Acidobacteriota</taxon>
        <taxon>Terriglobia</taxon>
        <taxon>Terriglobales</taxon>
        <taxon>Acidobacteriaceae</taxon>
        <taxon>Paracidobacterium</taxon>
    </lineage>
</organism>
<evidence type="ECO:0000256" key="1">
    <source>
        <dbReference type="ARBA" id="ARBA00023125"/>
    </source>
</evidence>
<feature type="compositionally biased region" description="Acidic residues" evidence="4">
    <location>
        <begin position="110"/>
        <end position="124"/>
    </location>
</feature>
<dbReference type="PROSITE" id="PS50935">
    <property type="entry name" value="SSB"/>
    <property type="match status" value="1"/>
</dbReference>